<organism evidence="1 2">
    <name type="scientific">Amblyomma americanum</name>
    <name type="common">Lone star tick</name>
    <dbReference type="NCBI Taxonomy" id="6943"/>
    <lineage>
        <taxon>Eukaryota</taxon>
        <taxon>Metazoa</taxon>
        <taxon>Ecdysozoa</taxon>
        <taxon>Arthropoda</taxon>
        <taxon>Chelicerata</taxon>
        <taxon>Arachnida</taxon>
        <taxon>Acari</taxon>
        <taxon>Parasitiformes</taxon>
        <taxon>Ixodida</taxon>
        <taxon>Ixodoidea</taxon>
        <taxon>Ixodidae</taxon>
        <taxon>Amblyomminae</taxon>
        <taxon>Amblyomma</taxon>
    </lineage>
</organism>
<evidence type="ECO:0000313" key="1">
    <source>
        <dbReference type="EMBL" id="KAK8772146.1"/>
    </source>
</evidence>
<dbReference type="EMBL" id="JARKHS020018752">
    <property type="protein sequence ID" value="KAK8772146.1"/>
    <property type="molecule type" value="Genomic_DNA"/>
</dbReference>
<sequence length="550" mass="60397">MASSPAENPMQEYALRVKRMEPNLPEPLALARELTSLRTAFTRTRLRLPLQCNETPTRACSLLECLPALNELLWFIGVEVTEVAPACSAHSTCLRLSQCDLGARTTCSVVATICRLLEAQLRELSLDSLRLVGDVGPALEALGDGLAVTRTLKALKLIDVHVTGTGAAALGSGGVAGIILDALAYNRSITCLALDSWSATQDNAVSLRRLLVGTASCIADLSVSSGRRCHEVSSVFRALLANRSVLRLSLQGFLVTPGDMQSFTKLFTRNRTLQEISFTSCTWDVWEQDDQQGEFAWKKWHVDTLVEVLQKARSLRRLGIDCSLSLGQLRRLLVVARDCASLEDLHFSALHLVGLRPFYVALEETAMVHRVTVGRWQARRGRCCPLASTASAAWTLRPCGRHAWPWPQTVAATSLPSSCAVQVGLRELDMELPRSSRWPHAVVNGLAQNNSIEKLTIKGTFTRTDVGILCDWLTSSRRVHSLELWSSSAIAGLLVETLAEALEDSHTLTFIRVVECSKNKAPWQRVKNLVSGIPPLILKLTAQILVFMGY</sequence>
<protein>
    <submittedName>
        <fullName evidence="1">Uncharacterized protein</fullName>
    </submittedName>
</protein>
<dbReference type="AlphaFoldDB" id="A0AAQ4EBN7"/>
<evidence type="ECO:0000313" key="2">
    <source>
        <dbReference type="Proteomes" id="UP001321473"/>
    </source>
</evidence>
<reference evidence="1 2" key="1">
    <citation type="journal article" date="2023" name="Arcadia Sci">
        <title>De novo assembly of a long-read Amblyomma americanum tick genome.</title>
        <authorList>
            <person name="Chou S."/>
            <person name="Poskanzer K.E."/>
            <person name="Rollins M."/>
            <person name="Thuy-Boun P.S."/>
        </authorList>
    </citation>
    <scope>NUCLEOTIDE SEQUENCE [LARGE SCALE GENOMIC DNA]</scope>
    <source>
        <strain evidence="1">F_SG_1</strain>
        <tissue evidence="1">Salivary glands</tissue>
    </source>
</reference>
<name>A0AAQ4EBN7_AMBAM</name>
<dbReference type="SUPFAM" id="SSF52047">
    <property type="entry name" value="RNI-like"/>
    <property type="match status" value="1"/>
</dbReference>
<dbReference type="PANTHER" id="PTHR47679:SF1">
    <property type="entry name" value="PROTEIN TORNADO 1"/>
    <property type="match status" value="1"/>
</dbReference>
<dbReference type="PANTHER" id="PTHR47679">
    <property type="entry name" value="PROTEIN TORNADO 1"/>
    <property type="match status" value="1"/>
</dbReference>
<proteinExistence type="predicted"/>
<comment type="caution">
    <text evidence="1">The sequence shown here is derived from an EMBL/GenBank/DDBJ whole genome shotgun (WGS) entry which is preliminary data.</text>
</comment>
<keyword evidence="2" id="KW-1185">Reference proteome</keyword>
<accession>A0AAQ4EBN7</accession>
<dbReference type="InterPro" id="IPR032675">
    <property type="entry name" value="LRR_dom_sf"/>
</dbReference>
<gene>
    <name evidence="1" type="ORF">V5799_024610</name>
</gene>
<feature type="non-terminal residue" evidence="1">
    <location>
        <position position="550"/>
    </location>
</feature>
<dbReference type="Proteomes" id="UP001321473">
    <property type="component" value="Unassembled WGS sequence"/>
</dbReference>
<dbReference type="Gene3D" id="3.80.10.10">
    <property type="entry name" value="Ribonuclease Inhibitor"/>
    <property type="match status" value="1"/>
</dbReference>